<sequence>MDDVEEGVLPLEYIVIAIILLVAVILYGTFARRKIYNEIDRLEEWKIDILNRPVTDEISRVKGLTMSGQTEEKFEKWREEWDEIVAVKLPNLEEQLMDTEEAAEKYRFRKAKATLVETRERLEQIEKRIELMLEDINELVSSEEQNRTDIISVQEVFREAKQRLLSQNRSLGKAYPTLDAELDELKQNLKHYEQLTEEGNYLEARSVLMEIQERLAAVQDKIVVTPELIALVHTQIPAQLKELEDGTSAMASEGYVLDHLEIQDHIEQVESDLVRFESAIEKTEVQEMKTEIDSVRRSIEGLYDQLEAEVDARHLVTEKVEEIEHELFKTNSYLQDLQEETNVVQLSYRLEEQELNMIKDIELKISDMHIRFNAVREAVDGNQQAYTSLAESVLSLKEDLATIDHEMQIQKENLHMLRRDELKALDTIKDLKRKLIESRRMMKLSNLPGIPESYLDGYELAEDIIIELSERLSDVPLDIYQINEVLADAERAVEHSTEITKKLVEDAVLTERLIQFGNRYRGKHRSVDELLQKAENHFRQYEYDDALSTAEAAIEKVDPQVLQNLKNDVREPVES</sequence>
<accession>A0A845EW38</accession>
<comment type="subcellular location">
    <subcellularLocation>
        <location evidence="8">Cell membrane</location>
        <topology evidence="8">Single-pass membrane protein</topology>
    </subcellularLocation>
    <text evidence="8">Colocalized with FtsZ to the nascent septal site.</text>
</comment>
<evidence type="ECO:0000256" key="7">
    <source>
        <dbReference type="ARBA" id="ARBA00023306"/>
    </source>
</evidence>
<comment type="caution">
    <text evidence="10">The sequence shown here is derived from an EMBL/GenBank/DDBJ whole genome shotgun (WGS) entry which is preliminary data.</text>
</comment>
<proteinExistence type="inferred from homology"/>
<dbReference type="NCBIfam" id="NF003413">
    <property type="entry name" value="PRK04778.1-7"/>
    <property type="match status" value="1"/>
</dbReference>
<gene>
    <name evidence="8 10" type="primary">ezrA</name>
    <name evidence="10" type="ORF">GLW07_05195</name>
</gene>
<keyword evidence="4 8" id="KW-0175">Coiled coil</keyword>
<feature type="topological domain" description="Cytoplasmic" evidence="8">
    <location>
        <begin position="32"/>
        <end position="575"/>
    </location>
</feature>
<feature type="transmembrane region" description="Helical" evidence="9">
    <location>
        <begin position="13"/>
        <end position="31"/>
    </location>
</feature>
<name>A0A845EW38_9BACL</name>
<keyword evidence="2 8" id="KW-0812">Transmembrane</keyword>
<organism evidence="10 11">
    <name type="scientific">Guptibacillus hwajinpoensis</name>
    <dbReference type="NCBI Taxonomy" id="208199"/>
    <lineage>
        <taxon>Bacteria</taxon>
        <taxon>Bacillati</taxon>
        <taxon>Bacillota</taxon>
        <taxon>Bacilli</taxon>
        <taxon>Bacillales</taxon>
        <taxon>Guptibacillaceae</taxon>
        <taxon>Guptibacillus</taxon>
    </lineage>
</organism>
<keyword evidence="7 8" id="KW-0131">Cell cycle</keyword>
<dbReference type="GO" id="GO:0000921">
    <property type="term" value="P:septin ring assembly"/>
    <property type="evidence" value="ECO:0007669"/>
    <property type="project" value="InterPro"/>
</dbReference>
<evidence type="ECO:0000256" key="9">
    <source>
        <dbReference type="SAM" id="Phobius"/>
    </source>
</evidence>
<keyword evidence="6 8" id="KW-0717">Septation</keyword>
<comment type="function">
    <text evidence="8">Negative regulator of FtsZ ring formation; modulates the frequency and position of FtsZ ring formation. Inhibits FtsZ ring formation at polar sites. Interacts either with FtsZ or with one of its binding partners to promote depolymerization.</text>
</comment>
<feature type="coiled-coil region" evidence="8">
    <location>
        <begin position="89"/>
        <end position="142"/>
    </location>
</feature>
<keyword evidence="8" id="KW-1003">Cell membrane</keyword>
<comment type="similarity">
    <text evidence="8">Belongs to the EzrA family.</text>
</comment>
<evidence type="ECO:0000313" key="11">
    <source>
        <dbReference type="Proteomes" id="UP000447833"/>
    </source>
</evidence>
<dbReference type="HAMAP" id="MF_00728">
    <property type="entry name" value="EzrA"/>
    <property type="match status" value="1"/>
</dbReference>
<dbReference type="GO" id="GO:0005940">
    <property type="term" value="C:septin ring"/>
    <property type="evidence" value="ECO:0007669"/>
    <property type="project" value="InterPro"/>
</dbReference>
<evidence type="ECO:0000256" key="1">
    <source>
        <dbReference type="ARBA" id="ARBA00022618"/>
    </source>
</evidence>
<keyword evidence="1 8" id="KW-0132">Cell division</keyword>
<keyword evidence="5 8" id="KW-0472">Membrane</keyword>
<feature type="topological domain" description="Extracellular" evidence="8">
    <location>
        <begin position="1"/>
        <end position="13"/>
    </location>
</feature>
<dbReference type="AlphaFoldDB" id="A0A845EW38"/>
<feature type="coiled-coil region" evidence="8">
    <location>
        <begin position="266"/>
        <end position="340"/>
    </location>
</feature>
<keyword evidence="3 8" id="KW-1133">Transmembrane helix</keyword>
<evidence type="ECO:0000256" key="6">
    <source>
        <dbReference type="ARBA" id="ARBA00023210"/>
    </source>
</evidence>
<dbReference type="GO" id="GO:0005886">
    <property type="term" value="C:plasma membrane"/>
    <property type="evidence" value="ECO:0007669"/>
    <property type="project" value="UniProtKB-SubCell"/>
</dbReference>
<evidence type="ECO:0000256" key="8">
    <source>
        <dbReference type="HAMAP-Rule" id="MF_00728"/>
    </source>
</evidence>
<dbReference type="Pfam" id="PF06160">
    <property type="entry name" value="EzrA"/>
    <property type="match status" value="1"/>
</dbReference>
<evidence type="ECO:0000256" key="3">
    <source>
        <dbReference type="ARBA" id="ARBA00022989"/>
    </source>
</evidence>
<evidence type="ECO:0000256" key="5">
    <source>
        <dbReference type="ARBA" id="ARBA00023136"/>
    </source>
</evidence>
<evidence type="ECO:0000313" key="10">
    <source>
        <dbReference type="EMBL" id="MYL62750.1"/>
    </source>
</evidence>
<evidence type="ECO:0000256" key="4">
    <source>
        <dbReference type="ARBA" id="ARBA00023054"/>
    </source>
</evidence>
<protein>
    <recommendedName>
        <fullName evidence="8">Septation ring formation regulator EzrA</fullName>
    </recommendedName>
</protein>
<evidence type="ECO:0000256" key="2">
    <source>
        <dbReference type="ARBA" id="ARBA00022692"/>
    </source>
</evidence>
<dbReference type="InterPro" id="IPR010379">
    <property type="entry name" value="EzrA"/>
</dbReference>
<reference evidence="10 11" key="1">
    <citation type="submission" date="2019-11" db="EMBL/GenBank/DDBJ databases">
        <title>Genome sequences of 17 halophilic strains isolated from different environments.</title>
        <authorList>
            <person name="Furrow R.E."/>
        </authorList>
    </citation>
    <scope>NUCLEOTIDE SEQUENCE [LARGE SCALE GENOMIC DNA]</scope>
    <source>
        <strain evidence="10 11">22506_14_FS</strain>
    </source>
</reference>
<dbReference type="GO" id="GO:0000917">
    <property type="term" value="P:division septum assembly"/>
    <property type="evidence" value="ECO:0007669"/>
    <property type="project" value="UniProtKB-KW"/>
</dbReference>
<dbReference type="EMBL" id="WMEY01000002">
    <property type="protein sequence ID" value="MYL62750.1"/>
    <property type="molecule type" value="Genomic_DNA"/>
</dbReference>
<dbReference type="Proteomes" id="UP000447833">
    <property type="component" value="Unassembled WGS sequence"/>
</dbReference>